<gene>
    <name evidence="1" type="ORF">CFX1CAM_1461</name>
</gene>
<dbReference type="AlphaFoldDB" id="A0A1Y6K4P7"/>
<name>A0A1Y6K4P7_9CHLR</name>
<dbReference type="InterPro" id="IPR015867">
    <property type="entry name" value="N-reg_PII/ATP_PRibTrfase_C"/>
</dbReference>
<dbReference type="Gene3D" id="3.30.70.120">
    <property type="match status" value="1"/>
</dbReference>
<dbReference type="InterPro" id="IPR010375">
    <property type="entry name" value="CdAMP_rec"/>
</dbReference>
<reference evidence="2" key="1">
    <citation type="submission" date="2017-05" db="EMBL/GenBank/DDBJ databases">
        <authorList>
            <person name="Kirkegaard R."/>
            <person name="Mcilroy J S."/>
        </authorList>
    </citation>
    <scope>NUCLEOTIDE SEQUENCE [LARGE SCALE GENOMIC DNA]</scope>
</reference>
<proteinExistence type="predicted"/>
<protein>
    <recommendedName>
        <fullName evidence="3">Nitrogen regulatory protein P-II</fullName>
    </recommendedName>
</protein>
<dbReference type="PANTHER" id="PTHR38456">
    <property type="entry name" value="CYCLIC DI-AMP RECEPTOR A"/>
    <property type="match status" value="1"/>
</dbReference>
<organism evidence="1 2">
    <name type="scientific">Candidatus Brevifilum fermentans</name>
    <dbReference type="NCBI Taxonomy" id="1986204"/>
    <lineage>
        <taxon>Bacteria</taxon>
        <taxon>Bacillati</taxon>
        <taxon>Chloroflexota</taxon>
        <taxon>Anaerolineae</taxon>
        <taxon>Anaerolineales</taxon>
        <taxon>Anaerolineaceae</taxon>
        <taxon>Candidatus Brevifilum</taxon>
    </lineage>
</organism>
<sequence>MKMVMVVVPANASEKLLDALVNAGHTATYTETRGGMLRQSQYSLFIVVQNEQLEEVIGVIKDNCHIQVEMKTQHSKDQTSLEKQALTAEIGGAVAFVWDIEKFESFS</sequence>
<dbReference type="EMBL" id="LT859958">
    <property type="protein sequence ID" value="SMX54526.1"/>
    <property type="molecule type" value="Genomic_DNA"/>
</dbReference>
<dbReference type="OrthoDB" id="165920at2"/>
<evidence type="ECO:0000313" key="1">
    <source>
        <dbReference type="EMBL" id="SMX54526.1"/>
    </source>
</evidence>
<dbReference type="InterPro" id="IPR011322">
    <property type="entry name" value="N-reg_PII-like_a/b"/>
</dbReference>
<dbReference type="Proteomes" id="UP000195514">
    <property type="component" value="Chromosome I"/>
</dbReference>
<keyword evidence="2" id="KW-1185">Reference proteome</keyword>
<accession>A0A1Y6K4P7</accession>
<dbReference type="RefSeq" id="WP_087862364.1">
    <property type="nucleotide sequence ID" value="NZ_LT859958.1"/>
</dbReference>
<evidence type="ECO:0008006" key="3">
    <source>
        <dbReference type="Google" id="ProtNLM"/>
    </source>
</evidence>
<evidence type="ECO:0000313" key="2">
    <source>
        <dbReference type="Proteomes" id="UP000195514"/>
    </source>
</evidence>
<dbReference type="Pfam" id="PF06153">
    <property type="entry name" value="CdAMP_rec"/>
    <property type="match status" value="1"/>
</dbReference>
<dbReference type="SUPFAM" id="SSF54913">
    <property type="entry name" value="GlnB-like"/>
    <property type="match status" value="1"/>
</dbReference>
<dbReference type="PANTHER" id="PTHR38456:SF1">
    <property type="entry name" value="CYCLIC DI-AMP RECEPTOR A"/>
    <property type="match status" value="1"/>
</dbReference>
<dbReference type="KEGG" id="abat:CFX1CAM_1461"/>